<evidence type="ECO:0000313" key="3">
    <source>
        <dbReference type="EMBL" id="AUS06273.1"/>
    </source>
</evidence>
<dbReference type="PANTHER" id="PTHR10900">
    <property type="entry name" value="PERIOSTIN-RELATED"/>
    <property type="match status" value="1"/>
</dbReference>
<gene>
    <name evidence="3" type="ORF">C1A40_12820</name>
</gene>
<keyword evidence="1" id="KW-0732">Signal</keyword>
<organism evidence="3 4">
    <name type="scientific">Pseudotamlana carrageenivorans</name>
    <dbReference type="NCBI Taxonomy" id="2069432"/>
    <lineage>
        <taxon>Bacteria</taxon>
        <taxon>Pseudomonadati</taxon>
        <taxon>Bacteroidota</taxon>
        <taxon>Flavobacteriia</taxon>
        <taxon>Flavobacteriales</taxon>
        <taxon>Flavobacteriaceae</taxon>
        <taxon>Pseudotamlana</taxon>
    </lineage>
</organism>
<evidence type="ECO:0000259" key="2">
    <source>
        <dbReference type="PROSITE" id="PS50213"/>
    </source>
</evidence>
<dbReference type="RefSeq" id="WP_102996231.1">
    <property type="nucleotide sequence ID" value="NZ_CP025938.1"/>
</dbReference>
<reference evidence="4" key="1">
    <citation type="submission" date="2018-01" db="EMBL/GenBank/DDBJ databases">
        <title>Complete genome of Tamlana sp. UJ94.</title>
        <authorList>
            <person name="Jung J."/>
            <person name="Chung D."/>
            <person name="Bae S.S."/>
            <person name="Baek K."/>
        </authorList>
    </citation>
    <scope>NUCLEOTIDE SEQUENCE [LARGE SCALE GENOMIC DNA]</scope>
    <source>
        <strain evidence="4">UJ94</strain>
    </source>
</reference>
<dbReference type="InterPro" id="IPR050904">
    <property type="entry name" value="Adhesion/Biosynth-related"/>
</dbReference>
<dbReference type="SUPFAM" id="SSF82153">
    <property type="entry name" value="FAS1 domain"/>
    <property type="match status" value="2"/>
</dbReference>
<dbReference type="AlphaFoldDB" id="A0A2I7SK57"/>
<dbReference type="Gene3D" id="2.30.180.10">
    <property type="entry name" value="FAS1 domain"/>
    <property type="match status" value="2"/>
</dbReference>
<dbReference type="EMBL" id="CP025938">
    <property type="protein sequence ID" value="AUS06273.1"/>
    <property type="molecule type" value="Genomic_DNA"/>
</dbReference>
<dbReference type="OrthoDB" id="9800666at2"/>
<proteinExistence type="predicted"/>
<dbReference type="PROSITE" id="PS50213">
    <property type="entry name" value="FAS1"/>
    <property type="match status" value="2"/>
</dbReference>
<protein>
    <recommendedName>
        <fullName evidence="2">FAS1 domain-containing protein</fullName>
    </recommendedName>
</protein>
<feature type="domain" description="FAS1" evidence="2">
    <location>
        <begin position="193"/>
        <end position="346"/>
    </location>
</feature>
<feature type="chain" id="PRO_5014424972" description="FAS1 domain-containing protein" evidence="1">
    <location>
        <begin position="27"/>
        <end position="352"/>
    </location>
</feature>
<feature type="domain" description="FAS1" evidence="2">
    <location>
        <begin position="44"/>
        <end position="191"/>
    </location>
</feature>
<dbReference type="PROSITE" id="PS51257">
    <property type="entry name" value="PROKAR_LIPOPROTEIN"/>
    <property type="match status" value="1"/>
</dbReference>
<name>A0A2I7SK57_9FLAO</name>
<dbReference type="InterPro" id="IPR000782">
    <property type="entry name" value="FAS1_domain"/>
</dbReference>
<keyword evidence="4" id="KW-1185">Reference proteome</keyword>
<accession>A0A2I7SK57</accession>
<dbReference type="SMART" id="SM00554">
    <property type="entry name" value="FAS1"/>
    <property type="match status" value="2"/>
</dbReference>
<dbReference type="Proteomes" id="UP000236592">
    <property type="component" value="Chromosome"/>
</dbReference>
<evidence type="ECO:0000256" key="1">
    <source>
        <dbReference type="SAM" id="SignalP"/>
    </source>
</evidence>
<dbReference type="PANTHER" id="PTHR10900:SF77">
    <property type="entry name" value="FI19380P1"/>
    <property type="match status" value="1"/>
</dbReference>
<dbReference type="KEGG" id="taj:C1A40_12820"/>
<dbReference type="InterPro" id="IPR036378">
    <property type="entry name" value="FAS1_dom_sf"/>
</dbReference>
<dbReference type="GO" id="GO:0005615">
    <property type="term" value="C:extracellular space"/>
    <property type="evidence" value="ECO:0007669"/>
    <property type="project" value="TreeGrafter"/>
</dbReference>
<feature type="signal peptide" evidence="1">
    <location>
        <begin position="1"/>
        <end position="26"/>
    </location>
</feature>
<evidence type="ECO:0000313" key="4">
    <source>
        <dbReference type="Proteomes" id="UP000236592"/>
    </source>
</evidence>
<sequence length="352" mass="38188">MNSKLKILKYTCIAFMSFLLVFSCNIPEDPEFYEPFVPSEVENPETISQIIIAREDFSIMESAMRLIEESGSVKIISELNVPGSSTVFVPNDEVFQAWLDMNGIDDLALLDVALIERVILNHILEGEFNSSNLVSGLTHSRALVGERGSEKNVSMYIDVSNGGVTVNAEASVITADVEANNGVIHVVNNVIELPVLLDFSVMVPSLTTFYDAVQYADTARDADGNGPNLMAKLIDSEAALTLLMPNNDAFTDLLVEQGVSNLTDLDPWFVADVISTQLINIAAISSQEMIDIGGPFALPASNNELLQIDPINLTVSDPNSRTANFIPGLIDITAVNGFVHTIDKVLLPMPTP</sequence>
<dbReference type="Pfam" id="PF02469">
    <property type="entry name" value="Fasciclin"/>
    <property type="match status" value="2"/>
</dbReference>